<dbReference type="EMBL" id="GBRH01192576">
    <property type="protein sequence ID" value="JAE05320.1"/>
    <property type="molecule type" value="Transcribed_RNA"/>
</dbReference>
<protein>
    <submittedName>
        <fullName evidence="2">Uncharacterized protein</fullName>
    </submittedName>
</protein>
<reference evidence="2" key="2">
    <citation type="journal article" date="2015" name="Data Brief">
        <title>Shoot transcriptome of the giant reed, Arundo donax.</title>
        <authorList>
            <person name="Barrero R.A."/>
            <person name="Guerrero F.D."/>
            <person name="Moolhuijzen P."/>
            <person name="Goolsby J.A."/>
            <person name="Tidwell J."/>
            <person name="Bellgard S.E."/>
            <person name="Bellgard M.I."/>
        </authorList>
    </citation>
    <scope>NUCLEOTIDE SEQUENCE</scope>
    <source>
        <tissue evidence="2">Shoot tissue taken approximately 20 cm above the soil surface</tissue>
    </source>
</reference>
<evidence type="ECO:0000256" key="1">
    <source>
        <dbReference type="SAM" id="Phobius"/>
    </source>
</evidence>
<proteinExistence type="predicted"/>
<name>A0A0A9EX18_ARUDO</name>
<sequence>MKVLSGHGATISMVSLATGKRSPFFLVWLSVFRIWVLLKHRRMKHGAPEHGLL</sequence>
<evidence type="ECO:0000313" key="2">
    <source>
        <dbReference type="EMBL" id="JAE05320.1"/>
    </source>
</evidence>
<feature type="transmembrane region" description="Helical" evidence="1">
    <location>
        <begin position="22"/>
        <end position="38"/>
    </location>
</feature>
<accession>A0A0A9EX18</accession>
<keyword evidence="1" id="KW-0812">Transmembrane</keyword>
<keyword evidence="1" id="KW-0472">Membrane</keyword>
<dbReference type="AlphaFoldDB" id="A0A0A9EX18"/>
<reference evidence="2" key="1">
    <citation type="submission" date="2014-09" db="EMBL/GenBank/DDBJ databases">
        <authorList>
            <person name="Magalhaes I.L.F."/>
            <person name="Oliveira U."/>
            <person name="Santos F.R."/>
            <person name="Vidigal T.H.D.A."/>
            <person name="Brescovit A.D."/>
            <person name="Santos A.J."/>
        </authorList>
    </citation>
    <scope>NUCLEOTIDE SEQUENCE</scope>
    <source>
        <tissue evidence="2">Shoot tissue taken approximately 20 cm above the soil surface</tissue>
    </source>
</reference>
<keyword evidence="1" id="KW-1133">Transmembrane helix</keyword>
<organism evidence="2">
    <name type="scientific">Arundo donax</name>
    <name type="common">Giant reed</name>
    <name type="synonym">Donax arundinaceus</name>
    <dbReference type="NCBI Taxonomy" id="35708"/>
    <lineage>
        <taxon>Eukaryota</taxon>
        <taxon>Viridiplantae</taxon>
        <taxon>Streptophyta</taxon>
        <taxon>Embryophyta</taxon>
        <taxon>Tracheophyta</taxon>
        <taxon>Spermatophyta</taxon>
        <taxon>Magnoliopsida</taxon>
        <taxon>Liliopsida</taxon>
        <taxon>Poales</taxon>
        <taxon>Poaceae</taxon>
        <taxon>PACMAD clade</taxon>
        <taxon>Arundinoideae</taxon>
        <taxon>Arundineae</taxon>
        <taxon>Arundo</taxon>
    </lineage>
</organism>